<dbReference type="EMBL" id="JAOWKX010000007">
    <property type="protein sequence ID" value="MCV2885869.1"/>
    <property type="molecule type" value="Genomic_DNA"/>
</dbReference>
<evidence type="ECO:0000256" key="3">
    <source>
        <dbReference type="ARBA" id="ARBA00022723"/>
    </source>
</evidence>
<evidence type="ECO:0000256" key="1">
    <source>
        <dbReference type="ARBA" id="ARBA00006247"/>
    </source>
</evidence>
<dbReference type="InterPro" id="IPR036264">
    <property type="entry name" value="Bact_exopeptidase_dim_dom"/>
</dbReference>
<feature type="domain" description="Peptidase M20 dimerisation" evidence="6">
    <location>
        <begin position="243"/>
        <end position="385"/>
    </location>
</feature>
<keyword evidence="8" id="KW-1185">Reference proteome</keyword>
<protein>
    <submittedName>
        <fullName evidence="7">M20 family peptidase</fullName>
    </submittedName>
</protein>
<dbReference type="InterPro" id="IPR047177">
    <property type="entry name" value="Pept_M20A"/>
</dbReference>
<dbReference type="CDD" id="cd05674">
    <property type="entry name" value="M20_yscS"/>
    <property type="match status" value="1"/>
</dbReference>
<evidence type="ECO:0000313" key="8">
    <source>
        <dbReference type="Proteomes" id="UP001652504"/>
    </source>
</evidence>
<keyword evidence="3" id="KW-0479">Metal-binding</keyword>
<proteinExistence type="inferred from homology"/>
<dbReference type="Gene3D" id="3.40.630.10">
    <property type="entry name" value="Zn peptidases"/>
    <property type="match status" value="1"/>
</dbReference>
<evidence type="ECO:0000256" key="2">
    <source>
        <dbReference type="ARBA" id="ARBA00022670"/>
    </source>
</evidence>
<dbReference type="PANTHER" id="PTHR45962">
    <property type="entry name" value="N-FATTY-ACYL-AMINO ACID SYNTHASE/HYDROLASE PM20D1"/>
    <property type="match status" value="1"/>
</dbReference>
<keyword evidence="4" id="KW-0378">Hydrolase</keyword>
<gene>
    <name evidence="7" type="ORF">OE749_14315</name>
</gene>
<dbReference type="Gene3D" id="1.10.150.900">
    <property type="match status" value="1"/>
</dbReference>
<evidence type="ECO:0000259" key="6">
    <source>
        <dbReference type="Pfam" id="PF07687"/>
    </source>
</evidence>
<organism evidence="7 8">
    <name type="scientific">Fluctibacter corallii</name>
    <dbReference type="NCBI Taxonomy" id="2984329"/>
    <lineage>
        <taxon>Bacteria</taxon>
        <taxon>Pseudomonadati</taxon>
        <taxon>Pseudomonadota</taxon>
        <taxon>Gammaproteobacteria</taxon>
        <taxon>Alteromonadales</taxon>
        <taxon>Alteromonadaceae</taxon>
        <taxon>Fluctibacter</taxon>
    </lineage>
</organism>
<dbReference type="Pfam" id="PF07687">
    <property type="entry name" value="M20_dimer"/>
    <property type="match status" value="1"/>
</dbReference>
<dbReference type="SUPFAM" id="SSF55031">
    <property type="entry name" value="Bacterial exopeptidase dimerisation domain"/>
    <property type="match status" value="1"/>
</dbReference>
<dbReference type="PANTHER" id="PTHR45962:SF1">
    <property type="entry name" value="N-FATTY-ACYL-AMINO ACID SYNTHASE_HYDROLASE PM20D1"/>
    <property type="match status" value="1"/>
</dbReference>
<dbReference type="RefSeq" id="WP_263713148.1">
    <property type="nucleotide sequence ID" value="NZ_JAOWKX010000007.1"/>
</dbReference>
<name>A0ABT3AB18_9ALTE</name>
<evidence type="ECO:0000256" key="4">
    <source>
        <dbReference type="ARBA" id="ARBA00022801"/>
    </source>
</evidence>
<reference evidence="7 8" key="1">
    <citation type="submission" date="2022-10" db="EMBL/GenBank/DDBJ databases">
        <title>Aestuariibacter sp. AA17 isolated from Montipora capitata coral fragment.</title>
        <authorList>
            <person name="Emsley S.A."/>
            <person name="Pfannmuller K.M."/>
            <person name="Loughran R.M."/>
            <person name="Shlafstein M."/>
            <person name="Papke E."/>
            <person name="Saw J.H."/>
            <person name="Ushijima B."/>
            <person name="Videau P."/>
        </authorList>
    </citation>
    <scope>NUCLEOTIDE SEQUENCE [LARGE SCALE GENOMIC DNA]</scope>
    <source>
        <strain evidence="7 8">AA17</strain>
    </source>
</reference>
<evidence type="ECO:0000313" key="7">
    <source>
        <dbReference type="EMBL" id="MCV2885869.1"/>
    </source>
</evidence>
<dbReference type="Gene3D" id="3.30.70.360">
    <property type="match status" value="1"/>
</dbReference>
<dbReference type="SUPFAM" id="SSF53187">
    <property type="entry name" value="Zn-dependent exopeptidases"/>
    <property type="match status" value="1"/>
</dbReference>
<keyword evidence="2" id="KW-0645">Protease</keyword>
<dbReference type="InterPro" id="IPR002933">
    <property type="entry name" value="Peptidase_M20"/>
</dbReference>
<sequence length="495" mass="54707">MKKGLLGLVVTILLLMLIISYRTTYFFKDTQYQPAASLQPVQIDIAAAAQRLSKAIQFKTISYEAANSEQTLFEGEPFIQLAAYLETAFPHVHRAMQKEVINQYSLLYEIEGTNAQLKPALFMGHTDVVPVDEATLNNWTHAPFSGEVTHDAIWGRGAMDDKVTVLALLEAMEQLLAEGLRPKRTIYFAFGHDEEIGGEQGAKLIAEQFKAKGIEFEFVLDEGGAVTQDMLLDASTPLAIIGIAEKGYVNLRLSVNSEGGHSSQPPKHTAAGILSQAIVNLEHNPFPANIRFIHNTISHVGYYAPLSMRLPMANTWLFEPLIIWSANDNPALSAGMRTTTAATMLQGSAKSNILPTQATAVVNFRILPGDSIDSVIAHAKRVIDDDRVNIEAFAGNEPSAVSTTDSMGYRLIEQTIRRLDNNILVAPYLVQGGTDAKHFTQLSDSIYRFMMVTLNPVTMKQFHGVNEHISLDDYARAIQFYYAMLKQTANNEMPE</sequence>
<dbReference type="Proteomes" id="UP001652504">
    <property type="component" value="Unassembled WGS sequence"/>
</dbReference>
<comment type="similarity">
    <text evidence="1">Belongs to the peptidase M20A family.</text>
</comment>
<keyword evidence="5" id="KW-0862">Zinc</keyword>
<dbReference type="InterPro" id="IPR011650">
    <property type="entry name" value="Peptidase_M20_dimer"/>
</dbReference>
<evidence type="ECO:0000256" key="5">
    <source>
        <dbReference type="ARBA" id="ARBA00022833"/>
    </source>
</evidence>
<dbReference type="Pfam" id="PF01546">
    <property type="entry name" value="Peptidase_M20"/>
    <property type="match status" value="1"/>
</dbReference>
<comment type="caution">
    <text evidence="7">The sequence shown here is derived from an EMBL/GenBank/DDBJ whole genome shotgun (WGS) entry which is preliminary data.</text>
</comment>
<accession>A0ABT3AB18</accession>